<dbReference type="SMART" id="SM00421">
    <property type="entry name" value="HTH_LUXR"/>
    <property type="match status" value="1"/>
</dbReference>
<dbReference type="InterPro" id="IPR036390">
    <property type="entry name" value="WH_DNA-bd_sf"/>
</dbReference>
<comment type="caution">
    <text evidence="2">The sequence shown here is derived from an EMBL/GenBank/DDBJ whole genome shotgun (WGS) entry which is preliminary data.</text>
</comment>
<organism evidence="2 3">
    <name type="scientific">Streptomyces lannensis</name>
    <dbReference type="NCBI Taxonomy" id="766498"/>
    <lineage>
        <taxon>Bacteria</taxon>
        <taxon>Bacillati</taxon>
        <taxon>Actinomycetota</taxon>
        <taxon>Actinomycetes</taxon>
        <taxon>Kitasatosporales</taxon>
        <taxon>Streptomycetaceae</taxon>
        <taxon>Streptomyces</taxon>
    </lineage>
</organism>
<evidence type="ECO:0000313" key="2">
    <source>
        <dbReference type="EMBL" id="GAA3871306.1"/>
    </source>
</evidence>
<dbReference type="SUPFAM" id="SSF46894">
    <property type="entry name" value="C-terminal effector domain of the bipartite response regulators"/>
    <property type="match status" value="1"/>
</dbReference>
<dbReference type="InterPro" id="IPR016032">
    <property type="entry name" value="Sig_transdc_resp-reg_C-effctor"/>
</dbReference>
<evidence type="ECO:0000259" key="1">
    <source>
        <dbReference type="PROSITE" id="PS50043"/>
    </source>
</evidence>
<dbReference type="Proteomes" id="UP001501563">
    <property type="component" value="Unassembled WGS sequence"/>
</dbReference>
<dbReference type="PANTHER" id="PTHR34293:SF1">
    <property type="entry name" value="HTH-TYPE TRANSCRIPTIONAL REGULATOR TRMBL2"/>
    <property type="match status" value="1"/>
</dbReference>
<dbReference type="Gene3D" id="1.10.10.10">
    <property type="entry name" value="Winged helix-like DNA-binding domain superfamily/Winged helix DNA-binding domain"/>
    <property type="match status" value="2"/>
</dbReference>
<dbReference type="Pfam" id="PF01978">
    <property type="entry name" value="TrmB"/>
    <property type="match status" value="1"/>
</dbReference>
<dbReference type="EMBL" id="BAAAZA010000010">
    <property type="protein sequence ID" value="GAA3871306.1"/>
    <property type="molecule type" value="Genomic_DNA"/>
</dbReference>
<accession>A0ABP7KB38</accession>
<dbReference type="InterPro" id="IPR051797">
    <property type="entry name" value="TrmB-like"/>
</dbReference>
<protein>
    <submittedName>
        <fullName evidence="2">Helix-turn-helix domain-containing protein</fullName>
    </submittedName>
</protein>
<keyword evidence="3" id="KW-1185">Reference proteome</keyword>
<dbReference type="Pfam" id="PF00196">
    <property type="entry name" value="GerE"/>
    <property type="match status" value="1"/>
</dbReference>
<dbReference type="InterPro" id="IPR002831">
    <property type="entry name" value="Tscrpt_reg_TrmB_N"/>
</dbReference>
<proteinExistence type="predicted"/>
<dbReference type="PROSITE" id="PS50043">
    <property type="entry name" value="HTH_LUXR_2"/>
    <property type="match status" value="1"/>
</dbReference>
<reference evidence="3" key="1">
    <citation type="journal article" date="2019" name="Int. J. Syst. Evol. Microbiol.">
        <title>The Global Catalogue of Microorganisms (GCM) 10K type strain sequencing project: providing services to taxonomists for standard genome sequencing and annotation.</title>
        <authorList>
            <consortium name="The Broad Institute Genomics Platform"/>
            <consortium name="The Broad Institute Genome Sequencing Center for Infectious Disease"/>
            <person name="Wu L."/>
            <person name="Ma J."/>
        </authorList>
    </citation>
    <scope>NUCLEOTIDE SEQUENCE [LARGE SCALE GENOMIC DNA]</scope>
    <source>
        <strain evidence="3">JCM 16578</strain>
    </source>
</reference>
<name>A0ABP7KB38_9ACTN</name>
<evidence type="ECO:0000313" key="3">
    <source>
        <dbReference type="Proteomes" id="UP001501563"/>
    </source>
</evidence>
<dbReference type="PANTHER" id="PTHR34293">
    <property type="entry name" value="HTH-TYPE TRANSCRIPTIONAL REGULATOR TRMBL2"/>
    <property type="match status" value="1"/>
</dbReference>
<gene>
    <name evidence="2" type="ORF">GCM10022207_40850</name>
</gene>
<sequence>MQYGVQPLKTGGLGEGAVTLEAAGVSDVEESVYRVLVNTGRATAVDVARRTGLNEAECARILYMLTSKGMANHTDGIPRYFRATPPDVALLPLLKRSADALDLARAEATSLLEVYRDTVRRQDAGQLIEVITGAEALRQHLRQIQASAHDEMLWFCKAQYVAMPSGSNTAEFEALERGVQYRVLYEKAFFDDEGAVDNVVAGVRAGEIARAVPHLPLRLAIADRSIAIFPLVPGGPNGSPDEPTTALVRDSNLLAALIALFERYWEDAVPLGADDTGALSGADGTNGPDPLSATDRRLLALLVAGVTDKAIATQMALSRRTVQRRIQHMMELAGAATRMQLAWHAARRDWL</sequence>
<dbReference type="InterPro" id="IPR036388">
    <property type="entry name" value="WH-like_DNA-bd_sf"/>
</dbReference>
<dbReference type="InterPro" id="IPR000792">
    <property type="entry name" value="Tscrpt_reg_LuxR_C"/>
</dbReference>
<feature type="domain" description="HTH luxR-type" evidence="1">
    <location>
        <begin position="284"/>
        <end position="349"/>
    </location>
</feature>
<dbReference type="SUPFAM" id="SSF46785">
    <property type="entry name" value="Winged helix' DNA-binding domain"/>
    <property type="match status" value="1"/>
</dbReference>